<dbReference type="EMBL" id="LXJU01000002">
    <property type="protein sequence ID" value="OGE56921.1"/>
    <property type="molecule type" value="Genomic_DNA"/>
</dbReference>
<dbReference type="GeneID" id="34572560"/>
<reference evidence="2 3" key="1">
    <citation type="journal article" date="2016" name="Sci. Rep.">
        <title>Penicillium arizonense, a new, genome sequenced fungal species, reveals a high chemical diversity in secreted metabolites.</title>
        <authorList>
            <person name="Grijseels S."/>
            <person name="Nielsen J.C."/>
            <person name="Randelovic M."/>
            <person name="Nielsen J."/>
            <person name="Nielsen K.F."/>
            <person name="Workman M."/>
            <person name="Frisvad J.C."/>
        </authorList>
    </citation>
    <scope>NUCLEOTIDE SEQUENCE [LARGE SCALE GENOMIC DNA]</scope>
    <source>
        <strain evidence="2 3">CBS 141311</strain>
    </source>
</reference>
<proteinExistence type="predicted"/>
<organism evidence="2 3">
    <name type="scientific">Penicillium arizonense</name>
    <dbReference type="NCBI Taxonomy" id="1835702"/>
    <lineage>
        <taxon>Eukaryota</taxon>
        <taxon>Fungi</taxon>
        <taxon>Dikarya</taxon>
        <taxon>Ascomycota</taxon>
        <taxon>Pezizomycotina</taxon>
        <taxon>Eurotiomycetes</taxon>
        <taxon>Eurotiomycetidae</taxon>
        <taxon>Eurotiales</taxon>
        <taxon>Aspergillaceae</taxon>
        <taxon>Penicillium</taxon>
    </lineage>
</organism>
<feature type="region of interest" description="Disordered" evidence="1">
    <location>
        <begin position="39"/>
        <end position="62"/>
    </location>
</feature>
<accession>A0A1F5LVF5</accession>
<keyword evidence="3" id="KW-1185">Reference proteome</keyword>
<feature type="compositionally biased region" description="Polar residues" evidence="1">
    <location>
        <begin position="167"/>
        <end position="178"/>
    </location>
</feature>
<dbReference type="AlphaFoldDB" id="A0A1F5LVF5"/>
<name>A0A1F5LVF5_PENAI</name>
<comment type="caution">
    <text evidence="2">The sequence shown here is derived from an EMBL/GenBank/DDBJ whole genome shotgun (WGS) entry which is preliminary data.</text>
</comment>
<dbReference type="RefSeq" id="XP_022492348.1">
    <property type="nucleotide sequence ID" value="XM_022627826.1"/>
</dbReference>
<dbReference type="Proteomes" id="UP000177622">
    <property type="component" value="Unassembled WGS sequence"/>
</dbReference>
<sequence>MPEDRVYPTYISVDIDVPVSPETGRLGENYTRFNTDTVQYEESDESRVPRVMSPDSSELSEDGIPGVAVIAEFKPVGASCVDIQSASPTSTHPDVYFKDRPGSSLSGDNTFSTPQREFSFKRVFPKNWNTNFIASATTGSAHTAPDASQLVSIMCTPSSPPSSISSKQNVRPTTSYTAPTVVGHLEVPPRADTARDRQRSKPLACGSGHNESTLRSKPRSAAPTVEERQDTRSSSHSSHSKGKHSQATKVFDMPKGIPRTETHSTISTVDKRLGTPGLWRSSHVKGKRLGRTTTMTDVSTQTERNPGSSIPIAVPTMANLMKRLPPSHFSHWNDKHDQDTTALASVSAHTEKTSRSGTRFPMSKHPEVPHPSHVSHLNRKRDHATSTNSINDQNLENLVPLPLNIHKTGHDPLSYRARMESRGSSSSSNTEDEEPVRTEWSIECPPAPYSPGDHFSEHEDAPWLLPVDSDHSEGYIESSPYPEPQPCLISLWGYSEAHKAAHRPPTSDDPLDMYHPGYSSYSHYSQIQYGSSSTVWQSNPANIVPNSSVYPLHTENPSRNWLEAQQRRLDARPINDFERAPIYDAAIEAGSAAKLTD</sequence>
<evidence type="ECO:0000313" key="2">
    <source>
        <dbReference type="EMBL" id="OGE56921.1"/>
    </source>
</evidence>
<gene>
    <name evidence="2" type="ORF">PENARI_c002G09991</name>
</gene>
<feature type="compositionally biased region" description="Basic and acidic residues" evidence="1">
    <location>
        <begin position="187"/>
        <end position="199"/>
    </location>
</feature>
<evidence type="ECO:0000256" key="1">
    <source>
        <dbReference type="SAM" id="MobiDB-lite"/>
    </source>
</evidence>
<feature type="region of interest" description="Disordered" evidence="1">
    <location>
        <begin position="89"/>
        <end position="111"/>
    </location>
</feature>
<feature type="region of interest" description="Disordered" evidence="1">
    <location>
        <begin position="418"/>
        <end position="447"/>
    </location>
</feature>
<protein>
    <submittedName>
        <fullName evidence="2">Uncharacterized protein</fullName>
    </submittedName>
</protein>
<dbReference type="OrthoDB" id="10380129at2759"/>
<feature type="region of interest" description="Disordered" evidence="1">
    <location>
        <begin position="341"/>
        <end position="389"/>
    </location>
</feature>
<evidence type="ECO:0000313" key="3">
    <source>
        <dbReference type="Proteomes" id="UP000177622"/>
    </source>
</evidence>
<feature type="region of interest" description="Disordered" evidence="1">
    <location>
        <begin position="155"/>
        <end position="261"/>
    </location>
</feature>